<keyword evidence="2" id="KW-0472">Membrane</keyword>
<feature type="domain" description="Bacterial sugar transferase" evidence="3">
    <location>
        <begin position="8"/>
        <end position="190"/>
    </location>
</feature>
<evidence type="ECO:0000313" key="4">
    <source>
        <dbReference type="EMBL" id="MDK7186376.1"/>
    </source>
</evidence>
<keyword evidence="2" id="KW-0812">Transmembrane</keyword>
<dbReference type="GO" id="GO:0016780">
    <property type="term" value="F:phosphotransferase activity, for other substituted phosphate groups"/>
    <property type="evidence" value="ECO:0007669"/>
    <property type="project" value="TreeGrafter"/>
</dbReference>
<name>A0AAJ1V2F2_9LACT</name>
<comment type="caution">
    <text evidence="4">The sequence shown here is derived from an EMBL/GenBank/DDBJ whole genome shotgun (WGS) entry which is preliminary data.</text>
</comment>
<dbReference type="Pfam" id="PF02397">
    <property type="entry name" value="Bac_transf"/>
    <property type="match status" value="1"/>
</dbReference>
<gene>
    <name evidence="4" type="ORF">QP433_00090</name>
</gene>
<dbReference type="EC" id="2.7.8.-" evidence="4"/>
<proteinExistence type="inferred from homology"/>
<protein>
    <submittedName>
        <fullName evidence="4">Sugar transferase</fullName>
        <ecNumber evidence="4">2.7.8.-</ecNumber>
    </submittedName>
</protein>
<dbReference type="InterPro" id="IPR003362">
    <property type="entry name" value="Bact_transf"/>
</dbReference>
<evidence type="ECO:0000256" key="1">
    <source>
        <dbReference type="ARBA" id="ARBA00006464"/>
    </source>
</evidence>
<keyword evidence="2" id="KW-1133">Transmembrane helix</keyword>
<dbReference type="PANTHER" id="PTHR30576:SF0">
    <property type="entry name" value="UNDECAPRENYL-PHOSPHATE N-ACETYLGALACTOSAMINYL 1-PHOSPHATE TRANSFERASE-RELATED"/>
    <property type="match status" value="1"/>
</dbReference>
<dbReference type="PANTHER" id="PTHR30576">
    <property type="entry name" value="COLANIC BIOSYNTHESIS UDP-GLUCOSE LIPID CARRIER TRANSFERASE"/>
    <property type="match status" value="1"/>
</dbReference>
<reference evidence="4" key="1">
    <citation type="submission" date="2023-05" db="EMBL/GenBank/DDBJ databases">
        <title>Cataloging the Phylogenetic Diversity of Human Bladder Bacteria.</title>
        <authorList>
            <person name="Du J."/>
        </authorList>
    </citation>
    <scope>NUCLEOTIDE SEQUENCE</scope>
    <source>
        <strain evidence="4">UMB1231</strain>
    </source>
</reference>
<dbReference type="RefSeq" id="WP_285065087.1">
    <property type="nucleotide sequence ID" value="NZ_JASOOE010000001.1"/>
</dbReference>
<comment type="similarity">
    <text evidence="1">Belongs to the bacterial sugar transferase family.</text>
</comment>
<dbReference type="Proteomes" id="UP001229251">
    <property type="component" value="Unassembled WGS sequence"/>
</dbReference>
<keyword evidence="4" id="KW-0808">Transferase</keyword>
<evidence type="ECO:0000256" key="2">
    <source>
        <dbReference type="SAM" id="Phobius"/>
    </source>
</evidence>
<sequence length="199" mass="22681">MFYIKYGKRCCDIIFSFILLPFVALVILIAGIFIVLDDGFPVLYLSERRGINGSTFNIFKLRSMKNNSPDLRTKDGSTFNSANDSRVTSVGKVIRKFSIDEIPQIINVFKGDMSFVGPRPSLVSKDYKDLNDSQKKRLRVKPGITGYAQAKYRNSISQDKKIQLDCWYADNVSLLLDLNIVINTFLSVIKLKNVYQSRE</sequence>
<organism evidence="4 5">
    <name type="scientific">Facklamia hominis</name>
    <dbReference type="NCBI Taxonomy" id="178214"/>
    <lineage>
        <taxon>Bacteria</taxon>
        <taxon>Bacillati</taxon>
        <taxon>Bacillota</taxon>
        <taxon>Bacilli</taxon>
        <taxon>Lactobacillales</taxon>
        <taxon>Aerococcaceae</taxon>
        <taxon>Facklamia</taxon>
    </lineage>
</organism>
<dbReference type="AlphaFoldDB" id="A0AAJ1V2F2"/>
<accession>A0AAJ1V2F2</accession>
<feature type="transmembrane region" description="Helical" evidence="2">
    <location>
        <begin position="12"/>
        <end position="36"/>
    </location>
</feature>
<evidence type="ECO:0000259" key="3">
    <source>
        <dbReference type="Pfam" id="PF02397"/>
    </source>
</evidence>
<evidence type="ECO:0000313" key="5">
    <source>
        <dbReference type="Proteomes" id="UP001229251"/>
    </source>
</evidence>
<dbReference type="EMBL" id="JASOOE010000001">
    <property type="protein sequence ID" value="MDK7186376.1"/>
    <property type="molecule type" value="Genomic_DNA"/>
</dbReference>